<protein>
    <submittedName>
        <fullName evidence="3">Dihydroorotase</fullName>
    </submittedName>
</protein>
<dbReference type="InterPro" id="IPR032466">
    <property type="entry name" value="Metal_Hydrolase"/>
</dbReference>
<feature type="domain" description="Dihydroorotase catalytic" evidence="2">
    <location>
        <begin position="55"/>
        <end position="237"/>
    </location>
</feature>
<dbReference type="PANTHER" id="PTHR43668">
    <property type="entry name" value="ALLANTOINASE"/>
    <property type="match status" value="1"/>
</dbReference>
<evidence type="ECO:0000259" key="2">
    <source>
        <dbReference type="Pfam" id="PF12890"/>
    </source>
</evidence>
<dbReference type="Pfam" id="PF12890">
    <property type="entry name" value="DHOase"/>
    <property type="match status" value="1"/>
</dbReference>
<evidence type="ECO:0000313" key="3">
    <source>
        <dbReference type="EMBL" id="OEJ99447.1"/>
    </source>
</evidence>
<dbReference type="InterPro" id="IPR024403">
    <property type="entry name" value="DHOase_cat"/>
</dbReference>
<gene>
    <name evidence="3" type="ORF">BFP71_07620</name>
</gene>
<dbReference type="InterPro" id="IPR004722">
    <property type="entry name" value="DHOase"/>
</dbReference>
<dbReference type="CDD" id="cd01317">
    <property type="entry name" value="DHOase_IIa"/>
    <property type="match status" value="1"/>
</dbReference>
<dbReference type="PANTHER" id="PTHR43668:SF2">
    <property type="entry name" value="ALLANTOINASE"/>
    <property type="match status" value="1"/>
</dbReference>
<dbReference type="InterPro" id="IPR050138">
    <property type="entry name" value="DHOase/Allantoinase_Hydrolase"/>
</dbReference>
<dbReference type="GO" id="GO:0005737">
    <property type="term" value="C:cytoplasm"/>
    <property type="evidence" value="ECO:0007669"/>
    <property type="project" value="TreeGrafter"/>
</dbReference>
<dbReference type="AlphaFoldDB" id="A0A1E5SJZ1"/>
<comment type="caution">
    <text evidence="3">The sequence shown here is derived from an EMBL/GenBank/DDBJ whole genome shotgun (WGS) entry which is preliminary data.</text>
</comment>
<dbReference type="STRING" id="1563681.BFP71_07620"/>
<dbReference type="Gene3D" id="3.20.20.140">
    <property type="entry name" value="Metal-dependent hydrolases"/>
    <property type="match status" value="1"/>
</dbReference>
<dbReference type="EMBL" id="MDGQ01000005">
    <property type="protein sequence ID" value="OEJ99447.1"/>
    <property type="molecule type" value="Genomic_DNA"/>
</dbReference>
<dbReference type="InterPro" id="IPR011059">
    <property type="entry name" value="Metal-dep_hydrolase_composite"/>
</dbReference>
<dbReference type="SUPFAM" id="SSF51338">
    <property type="entry name" value="Composite domain of metallo-dependent hydrolases"/>
    <property type="match status" value="1"/>
</dbReference>
<keyword evidence="1" id="KW-0665">Pyrimidine biosynthesis</keyword>
<dbReference type="GO" id="GO:0004151">
    <property type="term" value="F:dihydroorotase activity"/>
    <property type="evidence" value="ECO:0007669"/>
    <property type="project" value="InterPro"/>
</dbReference>
<dbReference type="GO" id="GO:0006221">
    <property type="term" value="P:pyrimidine nucleotide biosynthetic process"/>
    <property type="evidence" value="ECO:0007669"/>
    <property type="project" value="UniProtKB-KW"/>
</dbReference>
<dbReference type="OrthoDB" id="9765462at2"/>
<name>A0A1E5SJZ1_9BACT</name>
<dbReference type="GO" id="GO:0006145">
    <property type="term" value="P:purine nucleobase catabolic process"/>
    <property type="evidence" value="ECO:0007669"/>
    <property type="project" value="TreeGrafter"/>
</dbReference>
<dbReference type="GO" id="GO:0046872">
    <property type="term" value="F:metal ion binding"/>
    <property type="evidence" value="ECO:0007669"/>
    <property type="project" value="InterPro"/>
</dbReference>
<evidence type="ECO:0000313" key="4">
    <source>
        <dbReference type="Proteomes" id="UP000095552"/>
    </source>
</evidence>
<reference evidence="3 4" key="1">
    <citation type="submission" date="2016-08" db="EMBL/GenBank/DDBJ databases">
        <title>Draft genome of Fabibacter sp. strain SK-8.</title>
        <authorList>
            <person name="Wong S.-K."/>
            <person name="Hamasaki K."/>
            <person name="Yoshizawa S."/>
        </authorList>
    </citation>
    <scope>NUCLEOTIDE SEQUENCE [LARGE SCALE GENOMIC DNA]</scope>
    <source>
        <strain evidence="3 4">SK-8</strain>
    </source>
</reference>
<keyword evidence="4" id="KW-1185">Reference proteome</keyword>
<dbReference type="GO" id="GO:0004038">
    <property type="term" value="F:allantoinase activity"/>
    <property type="evidence" value="ECO:0007669"/>
    <property type="project" value="TreeGrafter"/>
</dbReference>
<dbReference type="Gene3D" id="2.30.40.10">
    <property type="entry name" value="Urease, subunit C, domain 1"/>
    <property type="match status" value="1"/>
</dbReference>
<dbReference type="NCBIfam" id="TIGR00857">
    <property type="entry name" value="pyrC_multi"/>
    <property type="match status" value="1"/>
</dbReference>
<sequence length="422" mass="46482">MEFLIRAAEILQPNTPLHKVKKDILISNGKIAKIEDQIDFDGQIVSAEYLKVSAGWMDMRAHYNDPGIEHKEDLISGTQTALSGGFTDVVLLPNTDPIVSTKNGISYYQRFNESAQVTLHPLAALTIDCEGKEITEMIDLHTAGAVAFSDGLNPVWHTDILLKGLQYLQKFDGLLINKPEDKLLTSFGHMNEGEVSTMLGLKGMPVLSETVMIQRDLSLLAYAGGKIHFSLISSAESVELIREAKAQGLRVTCDVGVNYLKYTDADLSDYDTNLKVNPPYRTETDRLTLIAAVKDGTIDVVVSDHTPHDEECKKLEFDLADFGSTNQQTFYSVMLEVFGDDLDALIDRFSTMPREILGLENSQIAVGNDACLTLFNPSTQWTFDAKTNNSKSVASPLFNSELNGSVVGVVNKGSLFLNEYEA</sequence>
<proteinExistence type="predicted"/>
<organism evidence="3 4">
    <name type="scientific">Roseivirga misakiensis</name>
    <dbReference type="NCBI Taxonomy" id="1563681"/>
    <lineage>
        <taxon>Bacteria</taxon>
        <taxon>Pseudomonadati</taxon>
        <taxon>Bacteroidota</taxon>
        <taxon>Cytophagia</taxon>
        <taxon>Cytophagales</taxon>
        <taxon>Roseivirgaceae</taxon>
        <taxon>Roseivirga</taxon>
    </lineage>
</organism>
<dbReference type="RefSeq" id="WP_069834908.1">
    <property type="nucleotide sequence ID" value="NZ_MDGQ01000005.1"/>
</dbReference>
<accession>A0A1E5SJZ1</accession>
<dbReference type="Proteomes" id="UP000095552">
    <property type="component" value="Unassembled WGS sequence"/>
</dbReference>
<evidence type="ECO:0000256" key="1">
    <source>
        <dbReference type="ARBA" id="ARBA00022975"/>
    </source>
</evidence>
<dbReference type="SUPFAM" id="SSF51556">
    <property type="entry name" value="Metallo-dependent hydrolases"/>
    <property type="match status" value="1"/>
</dbReference>